<dbReference type="InterPro" id="IPR000757">
    <property type="entry name" value="Beta-glucanase-like"/>
</dbReference>
<gene>
    <name evidence="2" type="ORF">HGRIS_005048</name>
</gene>
<reference evidence="3" key="1">
    <citation type="submission" date="2024-06" db="EMBL/GenBank/DDBJ databases">
        <title>Multi-omics analyses provide insights into the biosynthesis of the anticancer antibiotic pleurotin in Hohenbuehelia grisea.</title>
        <authorList>
            <person name="Weaver J.A."/>
            <person name="Alberti F."/>
        </authorList>
    </citation>
    <scope>NUCLEOTIDE SEQUENCE [LARGE SCALE GENOMIC DNA]</scope>
    <source>
        <strain evidence="3">T-177</strain>
    </source>
</reference>
<dbReference type="PROSITE" id="PS51762">
    <property type="entry name" value="GH16_2"/>
    <property type="match status" value="1"/>
</dbReference>
<accession>A0ABR3JE10</accession>
<dbReference type="Gene3D" id="2.60.120.200">
    <property type="match status" value="1"/>
</dbReference>
<dbReference type="Pfam" id="PF26113">
    <property type="entry name" value="GH16_XgeA"/>
    <property type="match status" value="1"/>
</dbReference>
<dbReference type="EMBL" id="JASNQZ010000008">
    <property type="protein sequence ID" value="KAL0953874.1"/>
    <property type="molecule type" value="Genomic_DNA"/>
</dbReference>
<dbReference type="InterPro" id="IPR050546">
    <property type="entry name" value="Glycosyl_Hydrlase_16"/>
</dbReference>
<name>A0ABR3JE10_9AGAR</name>
<sequence length="434" mass="47990">MHQRTKWGWHGQRFYFGKRVRLLLADSTPTKSACLRNQSSNPPSTSWTSYLGRSFQVPLYLPSILPQYSDKMLFAASFLLALPLVALAGSLNHNLHAARRSKSRHSLLSRSRYRNQTLQNRGPPGIQSKYNLVDLYQGKDFLNETQWDYFTAPDPTHGTVQYQSLPDAVAKKLAFVQDDGTTVLAVDDQTPLPPNKNRDSVRITSKKSYNQGLFIADFFAMPHGCSVWPAWWTVGPNWPTGGEIDVLEGVHNSNTNAYTLHTGQGCEIPAGNGGSPLKRNGHSKRGVAFEATVKTTNCASSGNDNTGCGIHESDTRTYGEGFNRIAGGVYAHLWNSDGISIWHFARDEIPADISAKNPDPKSWGNPSAFFSNEKCDIDKHFHDHSLVIDTTICGDLGNPTYGSSGCPGTCAEAVQDPANFRFAKWKINYIAVYQ</sequence>
<dbReference type="CDD" id="cd02181">
    <property type="entry name" value="GH16_fungal_Lam16A_glucanase"/>
    <property type="match status" value="1"/>
</dbReference>
<protein>
    <recommendedName>
        <fullName evidence="1">GH16 domain-containing protein</fullName>
    </recommendedName>
</protein>
<dbReference type="PANTHER" id="PTHR10963">
    <property type="entry name" value="GLYCOSYL HYDROLASE-RELATED"/>
    <property type="match status" value="1"/>
</dbReference>
<dbReference type="InterPro" id="IPR013320">
    <property type="entry name" value="ConA-like_dom_sf"/>
</dbReference>
<keyword evidence="3" id="KW-1185">Reference proteome</keyword>
<dbReference type="SUPFAM" id="SSF49899">
    <property type="entry name" value="Concanavalin A-like lectins/glucanases"/>
    <property type="match status" value="1"/>
</dbReference>
<organism evidence="2 3">
    <name type="scientific">Hohenbuehelia grisea</name>
    <dbReference type="NCBI Taxonomy" id="104357"/>
    <lineage>
        <taxon>Eukaryota</taxon>
        <taxon>Fungi</taxon>
        <taxon>Dikarya</taxon>
        <taxon>Basidiomycota</taxon>
        <taxon>Agaricomycotina</taxon>
        <taxon>Agaricomycetes</taxon>
        <taxon>Agaricomycetidae</taxon>
        <taxon>Agaricales</taxon>
        <taxon>Pleurotineae</taxon>
        <taxon>Pleurotaceae</taxon>
        <taxon>Hohenbuehelia</taxon>
    </lineage>
</organism>
<dbReference type="PANTHER" id="PTHR10963:SF24">
    <property type="entry name" value="GLYCOSIDASE C21B10.07-RELATED"/>
    <property type="match status" value="1"/>
</dbReference>
<feature type="domain" description="GH16" evidence="1">
    <location>
        <begin position="111"/>
        <end position="434"/>
    </location>
</feature>
<evidence type="ECO:0000313" key="2">
    <source>
        <dbReference type="EMBL" id="KAL0953874.1"/>
    </source>
</evidence>
<evidence type="ECO:0000313" key="3">
    <source>
        <dbReference type="Proteomes" id="UP001556367"/>
    </source>
</evidence>
<dbReference type="Proteomes" id="UP001556367">
    <property type="component" value="Unassembled WGS sequence"/>
</dbReference>
<comment type="caution">
    <text evidence="2">The sequence shown here is derived from an EMBL/GenBank/DDBJ whole genome shotgun (WGS) entry which is preliminary data.</text>
</comment>
<evidence type="ECO:0000259" key="1">
    <source>
        <dbReference type="PROSITE" id="PS51762"/>
    </source>
</evidence>
<proteinExistence type="predicted"/>